<reference evidence="3" key="1">
    <citation type="journal article" date="2019" name="Int. J. Syst. Evol. Microbiol.">
        <title>The Global Catalogue of Microorganisms (GCM) 10K type strain sequencing project: providing services to taxonomists for standard genome sequencing and annotation.</title>
        <authorList>
            <consortium name="The Broad Institute Genomics Platform"/>
            <consortium name="The Broad Institute Genome Sequencing Center for Infectious Disease"/>
            <person name="Wu L."/>
            <person name="Ma J."/>
        </authorList>
    </citation>
    <scope>NUCLEOTIDE SEQUENCE [LARGE SCALE GENOMIC DNA]</scope>
    <source>
        <strain evidence="3">CGMCC 4.1467</strain>
    </source>
</reference>
<keyword evidence="1" id="KW-0802">TPR repeat</keyword>
<keyword evidence="3" id="KW-1185">Reference proteome</keyword>
<dbReference type="RefSeq" id="WP_379713541.1">
    <property type="nucleotide sequence ID" value="NZ_JBHTBS010000007.1"/>
</dbReference>
<evidence type="ECO:0000313" key="2">
    <source>
        <dbReference type="EMBL" id="MFC7338328.1"/>
    </source>
</evidence>
<evidence type="ECO:0008006" key="4">
    <source>
        <dbReference type="Google" id="ProtNLM"/>
    </source>
</evidence>
<evidence type="ECO:0000313" key="3">
    <source>
        <dbReference type="Proteomes" id="UP001596472"/>
    </source>
</evidence>
<dbReference type="SMART" id="SM00028">
    <property type="entry name" value="TPR"/>
    <property type="match status" value="2"/>
</dbReference>
<gene>
    <name evidence="2" type="ORF">ACFQY0_14135</name>
</gene>
<evidence type="ECO:0000256" key="1">
    <source>
        <dbReference type="PROSITE-ProRule" id="PRU00339"/>
    </source>
</evidence>
<dbReference type="EMBL" id="JBHTBS010000007">
    <property type="protein sequence ID" value="MFC7338328.1"/>
    <property type="molecule type" value="Genomic_DNA"/>
</dbReference>
<dbReference type="InterPro" id="IPR019734">
    <property type="entry name" value="TPR_rpt"/>
</dbReference>
<sequence length="331" mass="36718">MKGSAFDRNEEANFLTRRGIERAAAGQSGALEDFEEAIRIRLTLPLEDDPIFPWGLSAGWINRGDVLARDGRFSEAVTSYDEGIAVLGRLEESRAVKCRLAVAWGNRGLALEAMGQSDEARQSFGRGVVDEPEDDAQRLHSAVARVHLSRVVEDRKLAISEAEQALDLVRELESQDVLAAETGLKARHQLCGRLCEELEAGVREGDWIARVTDRVEEALVLERFWERRGVKSLRSVAADLFRLGLRVYRVCQPHFLAEFVLDAMDPERSPGAPWEDLSFQGAAAVALRTAIDDGAERGVWNAAERGERELAIIGTLRAADQRLAELQRPAH</sequence>
<organism evidence="2 3">
    <name type="scientific">Haloferula chungangensis</name>
    <dbReference type="NCBI Taxonomy" id="1048331"/>
    <lineage>
        <taxon>Bacteria</taxon>
        <taxon>Pseudomonadati</taxon>
        <taxon>Verrucomicrobiota</taxon>
        <taxon>Verrucomicrobiia</taxon>
        <taxon>Verrucomicrobiales</taxon>
        <taxon>Verrucomicrobiaceae</taxon>
        <taxon>Haloferula</taxon>
    </lineage>
</organism>
<dbReference type="PROSITE" id="PS50005">
    <property type="entry name" value="TPR"/>
    <property type="match status" value="1"/>
</dbReference>
<accession>A0ABW2L7F9</accession>
<dbReference type="SUPFAM" id="SSF48452">
    <property type="entry name" value="TPR-like"/>
    <property type="match status" value="1"/>
</dbReference>
<dbReference type="Gene3D" id="1.25.40.10">
    <property type="entry name" value="Tetratricopeptide repeat domain"/>
    <property type="match status" value="1"/>
</dbReference>
<proteinExistence type="predicted"/>
<dbReference type="Pfam" id="PF13181">
    <property type="entry name" value="TPR_8"/>
    <property type="match status" value="1"/>
</dbReference>
<dbReference type="InterPro" id="IPR011990">
    <property type="entry name" value="TPR-like_helical_dom_sf"/>
</dbReference>
<protein>
    <recommendedName>
        <fullName evidence="4">Tetratricopeptide repeat protein</fullName>
    </recommendedName>
</protein>
<comment type="caution">
    <text evidence="2">The sequence shown here is derived from an EMBL/GenBank/DDBJ whole genome shotgun (WGS) entry which is preliminary data.</text>
</comment>
<feature type="repeat" description="TPR" evidence="1">
    <location>
        <begin position="101"/>
        <end position="134"/>
    </location>
</feature>
<name>A0ABW2L7F9_9BACT</name>
<dbReference type="Proteomes" id="UP001596472">
    <property type="component" value="Unassembled WGS sequence"/>
</dbReference>